<reference evidence="2" key="1">
    <citation type="submission" date="2014-01" db="EMBL/GenBank/DDBJ databases">
        <authorList>
            <person name="Brown-Elliot B."/>
            <person name="Wallace R."/>
            <person name="Lenaerts A."/>
            <person name="Ordway D."/>
            <person name="DeGroote M.A."/>
            <person name="Parker T."/>
            <person name="Sizemore C."/>
            <person name="Tallon L.J."/>
            <person name="Sadzewicz L.K."/>
            <person name="Sengamalay N."/>
            <person name="Fraser C.M."/>
            <person name="Hine E."/>
            <person name="Shefchek K.A."/>
            <person name="Das S.P."/>
            <person name="Tettelin H."/>
        </authorList>
    </citation>
    <scope>NUCLEOTIDE SEQUENCE [LARGE SCALE GENOMIC DNA]</scope>
    <source>
        <strain evidence="2">4042</strain>
    </source>
</reference>
<proteinExistence type="predicted"/>
<evidence type="ECO:0000256" key="1">
    <source>
        <dbReference type="SAM" id="MobiDB-lite"/>
    </source>
</evidence>
<name>X8E302_MYCXE</name>
<dbReference type="EMBL" id="JAOB01000010">
    <property type="protein sequence ID" value="EUA75252.1"/>
    <property type="molecule type" value="Genomic_DNA"/>
</dbReference>
<accession>X8E302</accession>
<dbReference type="AlphaFoldDB" id="X8E302"/>
<protein>
    <submittedName>
        <fullName evidence="2">Uncharacterized protein</fullName>
    </submittedName>
</protein>
<gene>
    <name evidence="2" type="ORF">I553_3144</name>
</gene>
<feature type="region of interest" description="Disordered" evidence="1">
    <location>
        <begin position="15"/>
        <end position="50"/>
    </location>
</feature>
<organism evidence="2">
    <name type="scientific">Mycobacterium xenopi 4042</name>
    <dbReference type="NCBI Taxonomy" id="1299334"/>
    <lineage>
        <taxon>Bacteria</taxon>
        <taxon>Bacillati</taxon>
        <taxon>Actinomycetota</taxon>
        <taxon>Actinomycetes</taxon>
        <taxon>Mycobacteriales</taxon>
        <taxon>Mycobacteriaceae</taxon>
        <taxon>Mycobacterium</taxon>
    </lineage>
</organism>
<sequence length="50" mass="5311">MAHLLERHTAIGGVFPRKAQHPLPDHVAGHLGGAAADGNRLPRQVPQAML</sequence>
<evidence type="ECO:0000313" key="2">
    <source>
        <dbReference type="EMBL" id="EUA75252.1"/>
    </source>
</evidence>
<comment type="caution">
    <text evidence="2">The sequence shown here is derived from an EMBL/GenBank/DDBJ whole genome shotgun (WGS) entry which is preliminary data.</text>
</comment>